<protein>
    <submittedName>
        <fullName evidence="1">Uncharacterized protein</fullName>
    </submittedName>
</protein>
<evidence type="ECO:0000313" key="1">
    <source>
        <dbReference type="EMBL" id="MDT0604827.1"/>
    </source>
</evidence>
<sequence>MAREFKIIPKDWYQKRTLTGKKIEPVHVAIPDYQQVHNHICNMIVSYSDDSLKTLIARVLYNDLNDKWTVDGMEVAVTVIEKSQENALDFFNSQQTG</sequence>
<gene>
    <name evidence="1" type="ORF">RM573_14570</name>
</gene>
<name>A0ABU3A3S0_9GAMM</name>
<accession>A0ABU3A3S0</accession>
<organism evidence="1 2">
    <name type="scientific">Thalassotalea castellviae</name>
    <dbReference type="NCBI Taxonomy" id="3075612"/>
    <lineage>
        <taxon>Bacteria</taxon>
        <taxon>Pseudomonadati</taxon>
        <taxon>Pseudomonadota</taxon>
        <taxon>Gammaproteobacteria</taxon>
        <taxon>Alteromonadales</taxon>
        <taxon>Colwelliaceae</taxon>
        <taxon>Thalassotalea</taxon>
    </lineage>
</organism>
<dbReference type="Proteomes" id="UP001266357">
    <property type="component" value="Unassembled WGS sequence"/>
</dbReference>
<evidence type="ECO:0000313" key="2">
    <source>
        <dbReference type="Proteomes" id="UP001266357"/>
    </source>
</evidence>
<reference evidence="1 2" key="1">
    <citation type="submission" date="2023-09" db="EMBL/GenBank/DDBJ databases">
        <authorList>
            <person name="Rey-Velasco X."/>
        </authorList>
    </citation>
    <scope>NUCLEOTIDE SEQUENCE [LARGE SCALE GENOMIC DNA]</scope>
    <source>
        <strain evidence="1 2">W431</strain>
    </source>
</reference>
<proteinExistence type="predicted"/>
<dbReference type="RefSeq" id="WP_311583651.1">
    <property type="nucleotide sequence ID" value="NZ_JAVRIF010000009.1"/>
</dbReference>
<keyword evidence="2" id="KW-1185">Reference proteome</keyword>
<dbReference type="EMBL" id="JAVRIF010000009">
    <property type="protein sequence ID" value="MDT0604827.1"/>
    <property type="molecule type" value="Genomic_DNA"/>
</dbReference>
<comment type="caution">
    <text evidence="1">The sequence shown here is derived from an EMBL/GenBank/DDBJ whole genome shotgun (WGS) entry which is preliminary data.</text>
</comment>